<evidence type="ECO:0000313" key="3">
    <source>
        <dbReference type="Proteomes" id="UP000765509"/>
    </source>
</evidence>
<organism evidence="2 3">
    <name type="scientific">Austropuccinia psidii MF-1</name>
    <dbReference type="NCBI Taxonomy" id="1389203"/>
    <lineage>
        <taxon>Eukaryota</taxon>
        <taxon>Fungi</taxon>
        <taxon>Dikarya</taxon>
        <taxon>Basidiomycota</taxon>
        <taxon>Pucciniomycotina</taxon>
        <taxon>Pucciniomycetes</taxon>
        <taxon>Pucciniales</taxon>
        <taxon>Sphaerophragmiaceae</taxon>
        <taxon>Austropuccinia</taxon>
    </lineage>
</organism>
<feature type="region of interest" description="Disordered" evidence="1">
    <location>
        <begin position="65"/>
        <end position="87"/>
    </location>
</feature>
<gene>
    <name evidence="2" type="ORF">O181_086303</name>
</gene>
<sequence>MVLDPLKGSFDGPIYGPMAPLDTQQNWAQGASNSLHNPWTTVYKPQPMDCGIRSAVRGLWTIGQQREGNGQEGPYTKVKPISPKTQKKAQKAIKSKIIKNNFSKGQGPKDYGRARGRYFQGKWRQDPLKTLLRKF</sequence>
<proteinExistence type="predicted"/>
<dbReference type="Proteomes" id="UP000765509">
    <property type="component" value="Unassembled WGS sequence"/>
</dbReference>
<evidence type="ECO:0000256" key="1">
    <source>
        <dbReference type="SAM" id="MobiDB-lite"/>
    </source>
</evidence>
<reference evidence="2" key="1">
    <citation type="submission" date="2021-03" db="EMBL/GenBank/DDBJ databases">
        <title>Draft genome sequence of rust myrtle Austropuccinia psidii MF-1, a brazilian biotype.</title>
        <authorList>
            <person name="Quecine M.C."/>
            <person name="Pachon D.M.R."/>
            <person name="Bonatelli M.L."/>
            <person name="Correr F.H."/>
            <person name="Franceschini L.M."/>
            <person name="Leite T.F."/>
            <person name="Margarido G.R.A."/>
            <person name="Almeida C.A."/>
            <person name="Ferrarezi J.A."/>
            <person name="Labate C.A."/>
        </authorList>
    </citation>
    <scope>NUCLEOTIDE SEQUENCE</scope>
    <source>
        <strain evidence="2">MF-1</strain>
    </source>
</reference>
<dbReference type="AlphaFoldDB" id="A0A9Q3FUS3"/>
<name>A0A9Q3FUS3_9BASI</name>
<dbReference type="EMBL" id="AVOT02051592">
    <property type="protein sequence ID" value="MBW0546588.1"/>
    <property type="molecule type" value="Genomic_DNA"/>
</dbReference>
<protein>
    <submittedName>
        <fullName evidence="2">Uncharacterized protein</fullName>
    </submittedName>
</protein>
<keyword evidence="3" id="KW-1185">Reference proteome</keyword>
<evidence type="ECO:0000313" key="2">
    <source>
        <dbReference type="EMBL" id="MBW0546588.1"/>
    </source>
</evidence>
<accession>A0A9Q3FUS3</accession>
<comment type="caution">
    <text evidence="2">The sequence shown here is derived from an EMBL/GenBank/DDBJ whole genome shotgun (WGS) entry which is preliminary data.</text>
</comment>